<dbReference type="Proteomes" id="UP000030651">
    <property type="component" value="Unassembled WGS sequence"/>
</dbReference>
<dbReference type="KEGG" id="pfy:PFICI_02434"/>
<dbReference type="STRING" id="1229662.W3XEG4"/>
<dbReference type="AlphaFoldDB" id="W3XEG4"/>
<feature type="signal peptide" evidence="3">
    <location>
        <begin position="1"/>
        <end position="21"/>
    </location>
</feature>
<dbReference type="RefSeq" id="XP_007829206.1">
    <property type="nucleotide sequence ID" value="XM_007831015.1"/>
</dbReference>
<evidence type="ECO:0000256" key="2">
    <source>
        <dbReference type="ARBA" id="ARBA00023008"/>
    </source>
</evidence>
<evidence type="ECO:0000256" key="3">
    <source>
        <dbReference type="SAM" id="SignalP"/>
    </source>
</evidence>
<evidence type="ECO:0000313" key="6">
    <source>
        <dbReference type="Proteomes" id="UP000030651"/>
    </source>
</evidence>
<keyword evidence="2" id="KW-0186">Copper</keyword>
<evidence type="ECO:0000259" key="4">
    <source>
        <dbReference type="Pfam" id="PF00264"/>
    </source>
</evidence>
<protein>
    <recommendedName>
        <fullName evidence="4">Tyrosinase copper-binding domain-containing protein</fullName>
    </recommendedName>
</protein>
<organism evidence="5 6">
    <name type="scientific">Pestalotiopsis fici (strain W106-1 / CGMCC3.15140)</name>
    <dbReference type="NCBI Taxonomy" id="1229662"/>
    <lineage>
        <taxon>Eukaryota</taxon>
        <taxon>Fungi</taxon>
        <taxon>Dikarya</taxon>
        <taxon>Ascomycota</taxon>
        <taxon>Pezizomycotina</taxon>
        <taxon>Sordariomycetes</taxon>
        <taxon>Xylariomycetidae</taxon>
        <taxon>Amphisphaeriales</taxon>
        <taxon>Sporocadaceae</taxon>
        <taxon>Pestalotiopsis</taxon>
    </lineage>
</organism>
<evidence type="ECO:0000256" key="1">
    <source>
        <dbReference type="ARBA" id="ARBA00022723"/>
    </source>
</evidence>
<evidence type="ECO:0000313" key="5">
    <source>
        <dbReference type="EMBL" id="ETS84409.1"/>
    </source>
</evidence>
<gene>
    <name evidence="5" type="ORF">PFICI_02434</name>
</gene>
<dbReference type="GO" id="GO:0016491">
    <property type="term" value="F:oxidoreductase activity"/>
    <property type="evidence" value="ECO:0007669"/>
    <property type="project" value="InterPro"/>
</dbReference>
<dbReference type="SUPFAM" id="SSF48056">
    <property type="entry name" value="Di-copper centre-containing domain"/>
    <property type="match status" value="1"/>
</dbReference>
<dbReference type="eggNOG" id="ENOG502S31Y">
    <property type="taxonomic scope" value="Eukaryota"/>
</dbReference>
<name>W3XEG4_PESFW</name>
<dbReference type="Gene3D" id="1.10.1280.10">
    <property type="entry name" value="Di-copper center containing domain from catechol oxidase"/>
    <property type="match status" value="1"/>
</dbReference>
<dbReference type="InterPro" id="IPR008922">
    <property type="entry name" value="Di-copper_centre_dom_sf"/>
</dbReference>
<feature type="domain" description="Tyrosinase copper-binding" evidence="4">
    <location>
        <begin position="64"/>
        <end position="225"/>
    </location>
</feature>
<dbReference type="EMBL" id="KI912110">
    <property type="protein sequence ID" value="ETS84409.1"/>
    <property type="molecule type" value="Genomic_DNA"/>
</dbReference>
<dbReference type="PANTHER" id="PTHR11474:SF126">
    <property type="entry name" value="TYROSINASE-LIKE PROTEIN TYR-1-RELATED"/>
    <property type="match status" value="1"/>
</dbReference>
<dbReference type="InParanoid" id="W3XEG4"/>
<keyword evidence="6" id="KW-1185">Reference proteome</keyword>
<sequence>MWFLFETVAALLLSAVPLGSAACTEKRQIVPWSTLTHEEKQAYVNADVCLTKLPSTSGFRGAVTRWDDLMWPHIYLTSVVHNCGAFLPWHRYFVLVHDRMIREECGYDGPFPYWYETEDIDDIAGSDLWNYYGHNGVGDDHCLGDGPFANITLRFTYNNTIGEYCLKRNWNQKVFNLTNQAQIDACMQYQNYTPAWRCWGFNPHGAGHQAVGGHMADPTYSPGDPKVDLPNRLEEMGGANIAFTIINDPDNVEYPSPEILSTLGDNGNWTTLEHNLWMMEIGDFAPNITIADIMDVGGDVMCADYVDL</sequence>
<dbReference type="HOGENOM" id="CLU_035914_2_0_1"/>
<reference evidence="6" key="1">
    <citation type="journal article" date="2015" name="BMC Genomics">
        <title>Genomic and transcriptomic analysis of the endophytic fungus Pestalotiopsis fici reveals its lifestyle and high potential for synthesis of natural products.</title>
        <authorList>
            <person name="Wang X."/>
            <person name="Zhang X."/>
            <person name="Liu L."/>
            <person name="Xiang M."/>
            <person name="Wang W."/>
            <person name="Sun X."/>
            <person name="Che Y."/>
            <person name="Guo L."/>
            <person name="Liu G."/>
            <person name="Guo L."/>
            <person name="Wang C."/>
            <person name="Yin W.B."/>
            <person name="Stadler M."/>
            <person name="Zhang X."/>
            <person name="Liu X."/>
        </authorList>
    </citation>
    <scope>NUCLEOTIDE SEQUENCE [LARGE SCALE GENOMIC DNA]</scope>
    <source>
        <strain evidence="6">W106-1 / CGMCC3.15140</strain>
    </source>
</reference>
<dbReference type="GeneID" id="19267447"/>
<dbReference type="InterPro" id="IPR002227">
    <property type="entry name" value="Tyrosinase_Cu-bd"/>
</dbReference>
<dbReference type="PANTHER" id="PTHR11474">
    <property type="entry name" value="TYROSINASE FAMILY MEMBER"/>
    <property type="match status" value="1"/>
</dbReference>
<dbReference type="Pfam" id="PF00264">
    <property type="entry name" value="Tyrosinase"/>
    <property type="match status" value="1"/>
</dbReference>
<dbReference type="OrthoDB" id="6132182at2759"/>
<dbReference type="GO" id="GO:0046872">
    <property type="term" value="F:metal ion binding"/>
    <property type="evidence" value="ECO:0007669"/>
    <property type="project" value="UniProtKB-KW"/>
</dbReference>
<accession>W3XEG4</accession>
<dbReference type="InterPro" id="IPR050316">
    <property type="entry name" value="Tyrosinase/Hemocyanin"/>
</dbReference>
<keyword evidence="1" id="KW-0479">Metal-binding</keyword>
<feature type="chain" id="PRO_5004834507" description="Tyrosinase copper-binding domain-containing protein" evidence="3">
    <location>
        <begin position="22"/>
        <end position="308"/>
    </location>
</feature>
<proteinExistence type="predicted"/>
<keyword evidence="3" id="KW-0732">Signal</keyword>